<sequence length="109" mass="13041">MFVMQAKFEIDQDHEDQLRQKAIKNKKEIEQATGLLSYECWRRELKDTVEYAFVSKWEKQEDFKAWISREEHVQEHKNARAHPSHATDAVKMTKTLHSYEVFDPAFQQA</sequence>
<dbReference type="Gene3D" id="3.30.70.100">
    <property type="match status" value="1"/>
</dbReference>
<dbReference type="Proteomes" id="UP000628775">
    <property type="component" value="Unassembled WGS sequence"/>
</dbReference>
<keyword evidence="3" id="KW-1185">Reference proteome</keyword>
<evidence type="ECO:0000259" key="1">
    <source>
        <dbReference type="PROSITE" id="PS51725"/>
    </source>
</evidence>
<name>A0A8J2YKI1_9BACL</name>
<reference evidence="2" key="1">
    <citation type="journal article" date="2014" name="Int. J. Syst. Evol. Microbiol.">
        <title>Complete genome sequence of Corynebacterium casei LMG S-19264T (=DSM 44701T), isolated from a smear-ripened cheese.</title>
        <authorList>
            <consortium name="US DOE Joint Genome Institute (JGI-PGF)"/>
            <person name="Walter F."/>
            <person name="Albersmeier A."/>
            <person name="Kalinowski J."/>
            <person name="Ruckert C."/>
        </authorList>
    </citation>
    <scope>NUCLEOTIDE SEQUENCE</scope>
    <source>
        <strain evidence="2">CGMCC 1.15371</strain>
    </source>
</reference>
<dbReference type="SUPFAM" id="SSF54909">
    <property type="entry name" value="Dimeric alpha+beta barrel"/>
    <property type="match status" value="1"/>
</dbReference>
<dbReference type="PROSITE" id="PS51725">
    <property type="entry name" value="ABM"/>
    <property type="match status" value="1"/>
</dbReference>
<proteinExistence type="predicted"/>
<dbReference type="RefSeq" id="WP_188695764.1">
    <property type="nucleotide sequence ID" value="NZ_BMIR01000015.1"/>
</dbReference>
<evidence type="ECO:0000313" key="3">
    <source>
        <dbReference type="Proteomes" id="UP000628775"/>
    </source>
</evidence>
<dbReference type="EMBL" id="BMIR01000015">
    <property type="protein sequence ID" value="GGE48711.1"/>
    <property type="molecule type" value="Genomic_DNA"/>
</dbReference>
<protein>
    <recommendedName>
        <fullName evidence="1">ABM domain-containing protein</fullName>
    </recommendedName>
</protein>
<gene>
    <name evidence="2" type="ORF">GCM10011391_29420</name>
</gene>
<dbReference type="InterPro" id="IPR011008">
    <property type="entry name" value="Dimeric_a/b-barrel"/>
</dbReference>
<comment type="caution">
    <text evidence="2">The sequence shown here is derived from an EMBL/GenBank/DDBJ whole genome shotgun (WGS) entry which is preliminary data.</text>
</comment>
<organism evidence="2 3">
    <name type="scientific">Pullulanibacillus camelliae</name>
    <dbReference type="NCBI Taxonomy" id="1707096"/>
    <lineage>
        <taxon>Bacteria</taxon>
        <taxon>Bacillati</taxon>
        <taxon>Bacillota</taxon>
        <taxon>Bacilli</taxon>
        <taxon>Bacillales</taxon>
        <taxon>Sporolactobacillaceae</taxon>
        <taxon>Pullulanibacillus</taxon>
    </lineage>
</organism>
<feature type="domain" description="ABM" evidence="1">
    <location>
        <begin position="2"/>
        <end position="96"/>
    </location>
</feature>
<dbReference type="AlphaFoldDB" id="A0A8J2YKI1"/>
<dbReference type="InterPro" id="IPR007138">
    <property type="entry name" value="ABM_dom"/>
</dbReference>
<evidence type="ECO:0000313" key="2">
    <source>
        <dbReference type="EMBL" id="GGE48711.1"/>
    </source>
</evidence>
<accession>A0A8J2YKI1</accession>
<reference evidence="2" key="2">
    <citation type="submission" date="2020-09" db="EMBL/GenBank/DDBJ databases">
        <authorList>
            <person name="Sun Q."/>
            <person name="Zhou Y."/>
        </authorList>
    </citation>
    <scope>NUCLEOTIDE SEQUENCE</scope>
    <source>
        <strain evidence="2">CGMCC 1.15371</strain>
    </source>
</reference>
<dbReference type="Pfam" id="PF03992">
    <property type="entry name" value="ABM"/>
    <property type="match status" value="1"/>
</dbReference>